<dbReference type="eggNOG" id="COG0860">
    <property type="taxonomic scope" value="Bacteria"/>
</dbReference>
<accession>I0AI99</accession>
<dbReference type="SMART" id="SM00646">
    <property type="entry name" value="Ami_3"/>
    <property type="match status" value="1"/>
</dbReference>
<proteinExistence type="predicted"/>
<dbReference type="InterPro" id="IPR014755">
    <property type="entry name" value="Cu-Rt/internalin_Ig-like"/>
</dbReference>
<organism evidence="3 4">
    <name type="scientific">Ignavibacterium album (strain DSM 19864 / JCM 16511 / NBRC 101810 / Mat9-16)</name>
    <dbReference type="NCBI Taxonomy" id="945713"/>
    <lineage>
        <taxon>Bacteria</taxon>
        <taxon>Pseudomonadati</taxon>
        <taxon>Ignavibacteriota</taxon>
        <taxon>Ignavibacteria</taxon>
        <taxon>Ignavibacteriales</taxon>
        <taxon>Ignavibacteriaceae</taxon>
        <taxon>Ignavibacterium</taxon>
    </lineage>
</organism>
<dbReference type="Gene3D" id="3.40.630.40">
    <property type="entry name" value="Zn-dependent exopeptidases"/>
    <property type="match status" value="1"/>
</dbReference>
<dbReference type="Gene3D" id="2.60.40.3710">
    <property type="match status" value="1"/>
</dbReference>
<sequence>MKIKNLAIISFISLILCNHFDIKAQVTGLSNWNIYLDPGHSQFENMGIYGYSEAEKNLRVGLHLRQMLLNWTDIDTVYICRENDSVQVSLQQRTDQANALGAAHYHSIHSDAASSPTPNSTLLLWGQLGINGPEKYPPGGKKMSDIMVVLLTAGMRTTTRGSVGDRTFYNVPGTTPYLWVNRETNMASELSEAGFHTNPTQNQRNMNELWKRMEAKTMFWTILKYHNLPRPYAGTVAGIITDYESGLPINGAIAEINGQVDTTDTYESLFYRFGYDPEFLRNGFYYFENIPQGTHPIKFYRNGYDTLLTTVTMQDTFITFKDVQMISNIPPTVASTSPANDSLYPGYENFVINFSRQMDRTSTENAISINPSVSFTFSWSNNDKTLSINTSNFVFNSSYQITINPTAQGKFGHPFDGNGDGTPGDAYTKTIYTKQQDINAPQVLSVYPNPNSTNVEIKPVVNILFNEPVSASTVSGKVKVYRNSNGTFANGILRFYTVNGKSALNFFVTTLLAENETYTIQLLPGIKDLFGNEITTQNDFTFTTGNNTYNQLLLIDNFENGVGSWWQPTQSGSTIGVNPANTTMVLNTSVVNHNTGSTRSMQLNYDWNTSATNWLIREKYTPVTPTFDNSNILQTFVWGDGSGNYFRFCVIDQGIGGYEVSPWYEIDWVGWKAVNWNLAEGQTGNWLGNGILEPPLRIDSYQLTYFPGNISTGTLYFDDLRIVNFAPLSVEQTNSEIPDSYQLEQNYPNPFNPSTKIKFSIPQQTSVKIIVSDILGREVTTLVNDVLSAGNYEVEFNVAQTISLCSGVYFYTLITDNFKQSKKMILMK</sequence>
<dbReference type="NCBIfam" id="TIGR04183">
    <property type="entry name" value="Por_Secre_tail"/>
    <property type="match status" value="1"/>
</dbReference>
<dbReference type="Gene3D" id="2.60.120.430">
    <property type="entry name" value="Galactose-binding lectin"/>
    <property type="match status" value="1"/>
</dbReference>
<dbReference type="InterPro" id="IPR026444">
    <property type="entry name" value="Secre_tail"/>
</dbReference>
<dbReference type="GO" id="GO:0009253">
    <property type="term" value="P:peptidoglycan catabolic process"/>
    <property type="evidence" value="ECO:0007669"/>
    <property type="project" value="InterPro"/>
</dbReference>
<name>I0AI99_IGNAJ</name>
<dbReference type="AlphaFoldDB" id="I0AI99"/>
<keyword evidence="4" id="KW-1185">Reference proteome</keyword>
<dbReference type="Gene3D" id="2.60.40.1220">
    <property type="match status" value="1"/>
</dbReference>
<dbReference type="InterPro" id="IPR032812">
    <property type="entry name" value="SbsA_Ig"/>
</dbReference>
<gene>
    <name evidence="3" type="ordered locus">IALB_0995</name>
</gene>
<dbReference type="KEGG" id="ial:IALB_0995"/>
<dbReference type="CDD" id="cd02696">
    <property type="entry name" value="MurNAc-LAA"/>
    <property type="match status" value="1"/>
</dbReference>
<keyword evidence="1" id="KW-0732">Signal</keyword>
<dbReference type="OrthoDB" id="1058212at2"/>
<dbReference type="GO" id="GO:0030246">
    <property type="term" value="F:carbohydrate binding"/>
    <property type="evidence" value="ECO:0007669"/>
    <property type="project" value="InterPro"/>
</dbReference>
<evidence type="ECO:0000256" key="1">
    <source>
        <dbReference type="ARBA" id="ARBA00022729"/>
    </source>
</evidence>
<dbReference type="Gene3D" id="2.60.40.4070">
    <property type="match status" value="1"/>
</dbReference>
<protein>
    <submittedName>
        <fullName evidence="3">Hemagluttinin repeat-containing protein</fullName>
    </submittedName>
</protein>
<evidence type="ECO:0000313" key="4">
    <source>
        <dbReference type="Proteomes" id="UP000007394"/>
    </source>
</evidence>
<dbReference type="Pfam" id="PF01520">
    <property type="entry name" value="Amidase_3"/>
    <property type="match status" value="1"/>
</dbReference>
<reference evidence="3 4" key="1">
    <citation type="journal article" date="2012" name="Front. Microbiol.">
        <title>Complete genome of Ignavibacterium album, a metabolically versatile, flagellated, facultative anaerobe from the phylum Chlorobi.</title>
        <authorList>
            <person name="Liu Z."/>
            <person name="Frigaard N.-U."/>
            <person name="Vogl K."/>
            <person name="Iino T."/>
            <person name="Ohkuma M."/>
            <person name="Overmann J."/>
            <person name="Bryant D.A."/>
        </authorList>
    </citation>
    <scope>NUCLEOTIDE SEQUENCE [LARGE SCALE GENOMIC DNA]</scope>
    <source>
        <strain evidence="4">DSM 19864 / JCM 16511 / NBRC 101810 / Mat9-16</strain>
    </source>
</reference>
<dbReference type="Pfam" id="PF18962">
    <property type="entry name" value="Por_Secre_tail"/>
    <property type="match status" value="1"/>
</dbReference>
<dbReference type="InterPro" id="IPR002508">
    <property type="entry name" value="MurNAc-LAA_cat"/>
</dbReference>
<dbReference type="InterPro" id="IPR013784">
    <property type="entry name" value="Carb-bd-like_fold"/>
</dbReference>
<dbReference type="HOGENOM" id="CLU_319763_0_0_10"/>
<feature type="domain" description="MurNAc-LAA" evidence="2">
    <location>
        <begin position="94"/>
        <end position="223"/>
    </location>
</feature>
<evidence type="ECO:0000259" key="2">
    <source>
        <dbReference type="SMART" id="SM00646"/>
    </source>
</evidence>
<dbReference type="Proteomes" id="UP000007394">
    <property type="component" value="Chromosome"/>
</dbReference>
<dbReference type="SUPFAM" id="SSF53187">
    <property type="entry name" value="Zn-dependent exopeptidases"/>
    <property type="match status" value="1"/>
</dbReference>
<dbReference type="GO" id="GO:0008745">
    <property type="term" value="F:N-acetylmuramoyl-L-alanine amidase activity"/>
    <property type="evidence" value="ECO:0007669"/>
    <property type="project" value="InterPro"/>
</dbReference>
<dbReference type="EMBL" id="CP003418">
    <property type="protein sequence ID" value="AFH48706.1"/>
    <property type="molecule type" value="Genomic_DNA"/>
</dbReference>
<dbReference type="STRING" id="945713.IALB_0995"/>
<dbReference type="RefSeq" id="WP_014559861.1">
    <property type="nucleotide sequence ID" value="NC_017464.1"/>
</dbReference>
<evidence type="ECO:0000313" key="3">
    <source>
        <dbReference type="EMBL" id="AFH48706.1"/>
    </source>
</evidence>
<dbReference type="Pfam" id="PF13205">
    <property type="entry name" value="Big_5"/>
    <property type="match status" value="2"/>
</dbReference>
<dbReference type="SUPFAM" id="SSF49452">
    <property type="entry name" value="Starch-binding domain-like"/>
    <property type="match status" value="1"/>
</dbReference>
<dbReference type="Gene3D" id="2.60.40.1120">
    <property type="entry name" value="Carboxypeptidase-like, regulatory domain"/>
    <property type="match status" value="1"/>
</dbReference>